<dbReference type="SUPFAM" id="SSF103088">
    <property type="entry name" value="OmpA-like"/>
    <property type="match status" value="1"/>
</dbReference>
<protein>
    <submittedName>
        <fullName evidence="13">Flagellar motor protein MotB</fullName>
    </submittedName>
</protein>
<dbReference type="STRING" id="1555112.LIP_1662"/>
<evidence type="ECO:0000256" key="1">
    <source>
        <dbReference type="ARBA" id="ARBA00004162"/>
    </source>
</evidence>
<keyword evidence="8" id="KW-0998">Cell outer membrane</keyword>
<dbReference type="PRINTS" id="PR01021">
    <property type="entry name" value="OMPADOMAIN"/>
</dbReference>
<keyword evidence="13" id="KW-0966">Cell projection</keyword>
<comment type="subcellular location">
    <subcellularLocation>
        <location evidence="1">Cell membrane</location>
        <topology evidence="1">Single-pass membrane protein</topology>
    </subcellularLocation>
    <subcellularLocation>
        <location evidence="2">Cell outer membrane</location>
    </subcellularLocation>
</comment>
<reference evidence="14" key="1">
    <citation type="submission" date="2015-07" db="EMBL/GenBank/DDBJ databases">
        <title>Complete genome sequence and phylogenetic analysis of Limnochorda pilosa.</title>
        <authorList>
            <person name="Watanabe M."/>
            <person name="Kojima H."/>
            <person name="Fukui M."/>
        </authorList>
    </citation>
    <scope>NUCLEOTIDE SEQUENCE [LARGE SCALE GENOMIC DNA]</scope>
    <source>
        <strain evidence="14">HC45</strain>
    </source>
</reference>
<dbReference type="InterPro" id="IPR025713">
    <property type="entry name" value="MotB-like_N_dom"/>
</dbReference>
<keyword evidence="7 9" id="KW-0472">Membrane</keyword>
<dbReference type="GO" id="GO:0009279">
    <property type="term" value="C:cell outer membrane"/>
    <property type="evidence" value="ECO:0007669"/>
    <property type="project" value="UniProtKB-SubCell"/>
</dbReference>
<dbReference type="AlphaFoldDB" id="A0A0K2SK65"/>
<keyword evidence="13" id="KW-0282">Flagellum</keyword>
<evidence type="ECO:0000259" key="12">
    <source>
        <dbReference type="PROSITE" id="PS51123"/>
    </source>
</evidence>
<evidence type="ECO:0000256" key="11">
    <source>
        <dbReference type="SAM" id="Phobius"/>
    </source>
</evidence>
<keyword evidence="4" id="KW-1003">Cell membrane</keyword>
<dbReference type="InterPro" id="IPR006664">
    <property type="entry name" value="OMP_bac"/>
</dbReference>
<evidence type="ECO:0000313" key="13">
    <source>
        <dbReference type="EMBL" id="BAS27508.1"/>
    </source>
</evidence>
<dbReference type="PANTHER" id="PTHR30329">
    <property type="entry name" value="STATOR ELEMENT OF FLAGELLAR MOTOR COMPLEX"/>
    <property type="match status" value="1"/>
</dbReference>
<dbReference type="CDD" id="cd07185">
    <property type="entry name" value="OmpA_C-like"/>
    <property type="match status" value="1"/>
</dbReference>
<sequence length="267" mass="29692">MSRDRRRREPPGIKGSPHWMTTYADMMSLILVFFVMLFTFSSLDVQRFQTMLQAIQGSLGVLDGGRSLAPEAVIAGGPLAASALQAQLERELQEASRMAVQIRTQLAQLGLAQQVEVRVEERGVVVRFTDQVLFDLGKADLKPEALGILHALAPVLRRWPHQFRVEGHTDDWPINTPVFPSNWELSTARASRVIRYLIEREDFAPDRLSAAGYGEYRPLFPNDTAEHRQRNRRVDVLLLRAGLSTGEPREGGQPEAGAGAARQEGGA</sequence>
<dbReference type="InterPro" id="IPR050330">
    <property type="entry name" value="Bact_OuterMem_StrucFunc"/>
</dbReference>
<dbReference type="OrthoDB" id="9815217at2"/>
<organism evidence="13 14">
    <name type="scientific">Limnochorda pilosa</name>
    <dbReference type="NCBI Taxonomy" id="1555112"/>
    <lineage>
        <taxon>Bacteria</taxon>
        <taxon>Bacillati</taxon>
        <taxon>Bacillota</taxon>
        <taxon>Limnochordia</taxon>
        <taxon>Limnochordales</taxon>
        <taxon>Limnochordaceae</taxon>
        <taxon>Limnochorda</taxon>
    </lineage>
</organism>
<dbReference type="PROSITE" id="PS51123">
    <property type="entry name" value="OMPA_2"/>
    <property type="match status" value="1"/>
</dbReference>
<evidence type="ECO:0000256" key="3">
    <source>
        <dbReference type="ARBA" id="ARBA00008914"/>
    </source>
</evidence>
<dbReference type="Proteomes" id="UP000065807">
    <property type="component" value="Chromosome"/>
</dbReference>
<feature type="region of interest" description="Disordered" evidence="10">
    <location>
        <begin position="243"/>
        <end position="267"/>
    </location>
</feature>
<feature type="domain" description="OmpA-like" evidence="12">
    <location>
        <begin position="121"/>
        <end position="242"/>
    </location>
</feature>
<evidence type="ECO:0000256" key="8">
    <source>
        <dbReference type="ARBA" id="ARBA00023237"/>
    </source>
</evidence>
<dbReference type="EMBL" id="AP014924">
    <property type="protein sequence ID" value="BAS27508.1"/>
    <property type="molecule type" value="Genomic_DNA"/>
</dbReference>
<comment type="similarity">
    <text evidence="3">Belongs to the MotB family.</text>
</comment>
<evidence type="ECO:0000256" key="7">
    <source>
        <dbReference type="ARBA" id="ARBA00023136"/>
    </source>
</evidence>
<dbReference type="Gene3D" id="3.30.1330.60">
    <property type="entry name" value="OmpA-like domain"/>
    <property type="match status" value="1"/>
</dbReference>
<keyword evidence="5 11" id="KW-0812">Transmembrane</keyword>
<dbReference type="PANTHER" id="PTHR30329:SF21">
    <property type="entry name" value="LIPOPROTEIN YIAD-RELATED"/>
    <property type="match status" value="1"/>
</dbReference>
<feature type="compositionally biased region" description="Low complexity" evidence="10">
    <location>
        <begin position="253"/>
        <end position="267"/>
    </location>
</feature>
<evidence type="ECO:0000256" key="4">
    <source>
        <dbReference type="ARBA" id="ARBA00022475"/>
    </source>
</evidence>
<evidence type="ECO:0000256" key="9">
    <source>
        <dbReference type="PROSITE-ProRule" id="PRU00473"/>
    </source>
</evidence>
<keyword evidence="13" id="KW-0969">Cilium</keyword>
<keyword evidence="14" id="KW-1185">Reference proteome</keyword>
<reference evidence="14" key="2">
    <citation type="journal article" date="2016" name="Int. J. Syst. Evol. Microbiol.">
        <title>Complete genome sequence and cell structure of Limnochorda pilosa, a Gram-negative spore-former within the phylum Firmicutes.</title>
        <authorList>
            <person name="Watanabe M."/>
            <person name="Kojima H."/>
            <person name="Fukui M."/>
        </authorList>
    </citation>
    <scope>NUCLEOTIDE SEQUENCE [LARGE SCALE GENOMIC DNA]</scope>
    <source>
        <strain evidence="14">HC45</strain>
    </source>
</reference>
<evidence type="ECO:0000256" key="10">
    <source>
        <dbReference type="SAM" id="MobiDB-lite"/>
    </source>
</evidence>
<dbReference type="InterPro" id="IPR006665">
    <property type="entry name" value="OmpA-like"/>
</dbReference>
<feature type="transmembrane region" description="Helical" evidence="11">
    <location>
        <begin position="21"/>
        <end position="43"/>
    </location>
</feature>
<evidence type="ECO:0000256" key="5">
    <source>
        <dbReference type="ARBA" id="ARBA00022692"/>
    </source>
</evidence>
<keyword evidence="6 11" id="KW-1133">Transmembrane helix</keyword>
<dbReference type="GO" id="GO:0005886">
    <property type="term" value="C:plasma membrane"/>
    <property type="evidence" value="ECO:0007669"/>
    <property type="project" value="UniProtKB-SubCell"/>
</dbReference>
<evidence type="ECO:0000256" key="6">
    <source>
        <dbReference type="ARBA" id="ARBA00022989"/>
    </source>
</evidence>
<name>A0A0K2SK65_LIMPI</name>
<evidence type="ECO:0000313" key="14">
    <source>
        <dbReference type="Proteomes" id="UP000065807"/>
    </source>
</evidence>
<dbReference type="RefSeq" id="WP_068136459.1">
    <property type="nucleotide sequence ID" value="NZ_AP014924.1"/>
</dbReference>
<dbReference type="Pfam" id="PF13677">
    <property type="entry name" value="MotB_plug"/>
    <property type="match status" value="1"/>
</dbReference>
<proteinExistence type="inferred from homology"/>
<gene>
    <name evidence="13" type="ORF">LIP_1662</name>
</gene>
<accession>A0A0K2SK65</accession>
<dbReference type="Pfam" id="PF00691">
    <property type="entry name" value="OmpA"/>
    <property type="match status" value="1"/>
</dbReference>
<evidence type="ECO:0000256" key="2">
    <source>
        <dbReference type="ARBA" id="ARBA00004442"/>
    </source>
</evidence>
<dbReference type="InterPro" id="IPR036737">
    <property type="entry name" value="OmpA-like_sf"/>
</dbReference>
<dbReference type="PATRIC" id="fig|1555112.3.peg.1695"/>
<dbReference type="KEGG" id="lpil:LIP_1662"/>